<evidence type="ECO:0000313" key="2">
    <source>
        <dbReference type="EMBL" id="CAB5122412.1"/>
    </source>
</evidence>
<proteinExistence type="predicted"/>
<sequence>MMHDPDAPVTVHVLPPGVAVTTYDVGVSPPVGAVTVIVACSPPATTVATPGVFGAVLARTVTDADGALTAEL</sequence>
<reference evidence="1" key="1">
    <citation type="submission" date="2020-05" db="EMBL/GenBank/DDBJ databases">
        <authorList>
            <person name="Chiriac C."/>
            <person name="Salcher M."/>
            <person name="Ghai R."/>
            <person name="Kavagutti S V."/>
        </authorList>
    </citation>
    <scope>NUCLEOTIDE SEQUENCE</scope>
</reference>
<dbReference type="EMBL" id="CAFBRX010000065">
    <property type="protein sequence ID" value="CAB5122412.1"/>
    <property type="molecule type" value="Genomic_DNA"/>
</dbReference>
<dbReference type="AlphaFoldDB" id="A0A6J6GMU5"/>
<organism evidence="1">
    <name type="scientific">freshwater metagenome</name>
    <dbReference type="NCBI Taxonomy" id="449393"/>
    <lineage>
        <taxon>unclassified sequences</taxon>
        <taxon>metagenomes</taxon>
        <taxon>ecological metagenomes</taxon>
    </lineage>
</organism>
<name>A0A6J6GMU5_9ZZZZ</name>
<evidence type="ECO:0000313" key="1">
    <source>
        <dbReference type="EMBL" id="CAB4602662.1"/>
    </source>
</evidence>
<accession>A0A6J6GMU5</accession>
<gene>
    <name evidence="1" type="ORF">UFOPK1820_00843</name>
    <name evidence="2" type="ORF">UFOPK4422_00773</name>
</gene>
<protein>
    <submittedName>
        <fullName evidence="1">Unannotated protein</fullName>
    </submittedName>
</protein>
<dbReference type="EMBL" id="CAEZUK010000127">
    <property type="protein sequence ID" value="CAB4602662.1"/>
    <property type="molecule type" value="Genomic_DNA"/>
</dbReference>